<proteinExistence type="predicted"/>
<dbReference type="OrthoDB" id="1433961at2759"/>
<sequence length="120" mass="14715">MGYKLQEHKAVLHAIMHRVTYNHPPLMLQCEDFSERIKNWWKSFYCTGRSDYILTFKLKTLKKKLKEWSNLRSEDEITKRLALSMKFEDIARHEEIAWRRRSRTLWLKQEQPMHIGESRH</sequence>
<reference evidence="1 2" key="1">
    <citation type="submission" date="2020-09" db="EMBL/GenBank/DDBJ databases">
        <title>De no assembly of potato wild relative species, Solanum commersonii.</title>
        <authorList>
            <person name="Cho K."/>
        </authorList>
    </citation>
    <scope>NUCLEOTIDE SEQUENCE [LARGE SCALE GENOMIC DNA]</scope>
    <source>
        <strain evidence="1">LZ3.2</strain>
        <tissue evidence="1">Leaf</tissue>
    </source>
</reference>
<name>A0A9J5WJP3_SOLCO</name>
<comment type="caution">
    <text evidence="1">The sequence shown here is derived from an EMBL/GenBank/DDBJ whole genome shotgun (WGS) entry which is preliminary data.</text>
</comment>
<gene>
    <name evidence="1" type="ORF">H5410_055771</name>
</gene>
<evidence type="ECO:0000313" key="2">
    <source>
        <dbReference type="Proteomes" id="UP000824120"/>
    </source>
</evidence>
<accession>A0A9J5WJP3</accession>
<dbReference type="EMBL" id="JACXVP010000011">
    <property type="protein sequence ID" value="KAG5575637.1"/>
    <property type="molecule type" value="Genomic_DNA"/>
</dbReference>
<protein>
    <submittedName>
        <fullName evidence="1">Uncharacterized protein</fullName>
    </submittedName>
</protein>
<dbReference type="AlphaFoldDB" id="A0A9J5WJP3"/>
<dbReference type="Proteomes" id="UP000824120">
    <property type="component" value="Chromosome 11"/>
</dbReference>
<organism evidence="1 2">
    <name type="scientific">Solanum commersonii</name>
    <name type="common">Commerson's wild potato</name>
    <name type="synonym">Commerson's nightshade</name>
    <dbReference type="NCBI Taxonomy" id="4109"/>
    <lineage>
        <taxon>Eukaryota</taxon>
        <taxon>Viridiplantae</taxon>
        <taxon>Streptophyta</taxon>
        <taxon>Embryophyta</taxon>
        <taxon>Tracheophyta</taxon>
        <taxon>Spermatophyta</taxon>
        <taxon>Magnoliopsida</taxon>
        <taxon>eudicotyledons</taxon>
        <taxon>Gunneridae</taxon>
        <taxon>Pentapetalae</taxon>
        <taxon>asterids</taxon>
        <taxon>lamiids</taxon>
        <taxon>Solanales</taxon>
        <taxon>Solanaceae</taxon>
        <taxon>Solanoideae</taxon>
        <taxon>Solaneae</taxon>
        <taxon>Solanum</taxon>
    </lineage>
</organism>
<evidence type="ECO:0000313" key="1">
    <source>
        <dbReference type="EMBL" id="KAG5575637.1"/>
    </source>
</evidence>
<keyword evidence="2" id="KW-1185">Reference proteome</keyword>